<feature type="region of interest" description="Disordered" evidence="1">
    <location>
        <begin position="69"/>
        <end position="89"/>
    </location>
</feature>
<dbReference type="EMBL" id="LGRX02000005">
    <property type="protein sequence ID" value="KAK3290060.1"/>
    <property type="molecule type" value="Genomic_DNA"/>
</dbReference>
<gene>
    <name evidence="2" type="ORF">CYMTET_2528</name>
</gene>
<reference evidence="2 3" key="1">
    <citation type="journal article" date="2015" name="Genome Biol. Evol.">
        <title>Comparative Genomics of a Bacterivorous Green Alga Reveals Evolutionary Causalities and Consequences of Phago-Mixotrophic Mode of Nutrition.</title>
        <authorList>
            <person name="Burns J.A."/>
            <person name="Paasch A."/>
            <person name="Narechania A."/>
            <person name="Kim E."/>
        </authorList>
    </citation>
    <scope>NUCLEOTIDE SEQUENCE [LARGE SCALE GENOMIC DNA]</scope>
    <source>
        <strain evidence="2 3">PLY_AMNH</strain>
    </source>
</reference>
<dbReference type="AlphaFoldDB" id="A0AAE0LMA0"/>
<dbReference type="Proteomes" id="UP001190700">
    <property type="component" value="Unassembled WGS sequence"/>
</dbReference>
<proteinExistence type="predicted"/>
<name>A0AAE0LMA0_9CHLO</name>
<evidence type="ECO:0000256" key="1">
    <source>
        <dbReference type="SAM" id="MobiDB-lite"/>
    </source>
</evidence>
<dbReference type="SUPFAM" id="SSF56112">
    <property type="entry name" value="Protein kinase-like (PK-like)"/>
    <property type="match status" value="1"/>
</dbReference>
<evidence type="ECO:0000313" key="3">
    <source>
        <dbReference type="Proteomes" id="UP001190700"/>
    </source>
</evidence>
<sequence length="714" mass="81285">MSDDADEVGERLCDTMIESLMRPSTSSSEALTTLSSSVREIAERMNFSPSRTGNPNLKKPQTLKVIIRGRWRGGGDADREDADAENSGRGDDDAVLKITLVDGEAIRRCRDVHDISASHRLSALNECIWLQQLSGASYRFRDGASLISPQVLDMRLWRPNPPHPRRDKNEFANPVFVAVLMKKCGVSVCAWLSAGDRPREFDIIGGNAGFRLLTGGSEHERHLANRILRRIILLLTRRLHRLQSLNGLVHHDLHTDNVLLYRRPEDEMHAVYPVISDYEFAEGMLHASTTASEYIAGTYPFSYANNLTYSYDLYRFMSDLLYVIHRNGLIDRVDADVVAWLRRRVAARFDADIAHAEHAATCGHLRRRYQLRIFQPYLRDLACDPIEILRWDAWLKDVTEDVRDDCADIVEKNTMPSCFWLRWLKTQTREFHAKSGVNREGYFRAIDRLNFHASDELDSRCYARIPLFDVLRSAIRYFVYRLHEVHHQAKVGTARSELPGYAWCCLDDAYLPRDHADLFTRLQMVQSVLSLFFLWLQESAASSSATQQQMVDRENDDADWIVAAFPSIASSAIASPVHTRERARFAEGVLAATAVVLRSRRYVTYLAEICARECQLRRSPEQLTNAAMAISRRVGGVLRRARDSGVARVMPVPCLLIPSARRNDITSHALLEALCERSMDPRIYHRARPNMFANIYGRVLGEDGDAVSNHVDNK</sequence>
<protein>
    <recommendedName>
        <fullName evidence="4">Protein kinase domain-containing protein</fullName>
    </recommendedName>
</protein>
<keyword evidence="3" id="KW-1185">Reference proteome</keyword>
<accession>A0AAE0LMA0</accession>
<comment type="caution">
    <text evidence="2">The sequence shown here is derived from an EMBL/GenBank/DDBJ whole genome shotgun (WGS) entry which is preliminary data.</text>
</comment>
<dbReference type="Gene3D" id="1.10.510.10">
    <property type="entry name" value="Transferase(Phosphotransferase) domain 1"/>
    <property type="match status" value="1"/>
</dbReference>
<evidence type="ECO:0000313" key="2">
    <source>
        <dbReference type="EMBL" id="KAK3290060.1"/>
    </source>
</evidence>
<organism evidence="2 3">
    <name type="scientific">Cymbomonas tetramitiformis</name>
    <dbReference type="NCBI Taxonomy" id="36881"/>
    <lineage>
        <taxon>Eukaryota</taxon>
        <taxon>Viridiplantae</taxon>
        <taxon>Chlorophyta</taxon>
        <taxon>Pyramimonadophyceae</taxon>
        <taxon>Pyramimonadales</taxon>
        <taxon>Pyramimonadaceae</taxon>
        <taxon>Cymbomonas</taxon>
    </lineage>
</organism>
<dbReference type="InterPro" id="IPR011009">
    <property type="entry name" value="Kinase-like_dom_sf"/>
</dbReference>
<evidence type="ECO:0008006" key="4">
    <source>
        <dbReference type="Google" id="ProtNLM"/>
    </source>
</evidence>